<keyword evidence="3" id="KW-1185">Reference proteome</keyword>
<name>A0A1M2V6W7_TRAPU</name>
<dbReference type="EMBL" id="MNAD01001619">
    <property type="protein sequence ID" value="OJT03324.1"/>
    <property type="molecule type" value="Genomic_DNA"/>
</dbReference>
<dbReference type="AlphaFoldDB" id="A0A1M2V6W7"/>
<feature type="compositionally biased region" description="Basic and acidic residues" evidence="1">
    <location>
        <begin position="64"/>
        <end position="77"/>
    </location>
</feature>
<comment type="caution">
    <text evidence="2">The sequence shown here is derived from an EMBL/GenBank/DDBJ whole genome shotgun (WGS) entry which is preliminary data.</text>
</comment>
<protein>
    <submittedName>
        <fullName evidence="2">Uncharacterized protein</fullName>
    </submittedName>
</protein>
<sequence>MDYPLAEAEHQHNVSARFLREWEDYTLDPPLLDLSGQIAEQQWCNWYLWEVSQVCRYADPSIDGNREEDKDRGDGFRQHGGRGLSYLDCDTIPNYSAKHSGCPAAKTHLCVLLPVFHASHAHPTAVGGCQP</sequence>
<proteinExistence type="predicted"/>
<gene>
    <name evidence="2" type="ORF">TRAPUB_6102</name>
</gene>
<evidence type="ECO:0000256" key="1">
    <source>
        <dbReference type="SAM" id="MobiDB-lite"/>
    </source>
</evidence>
<feature type="region of interest" description="Disordered" evidence="1">
    <location>
        <begin position="60"/>
        <end position="82"/>
    </location>
</feature>
<reference evidence="2 3" key="1">
    <citation type="submission" date="2016-10" db="EMBL/GenBank/DDBJ databases">
        <title>Genome sequence of the basidiomycete white-rot fungus Trametes pubescens.</title>
        <authorList>
            <person name="Makela M.R."/>
            <person name="Granchi Z."/>
            <person name="Peng M."/>
            <person name="De Vries R.P."/>
            <person name="Grigoriev I."/>
            <person name="Riley R."/>
            <person name="Hilden K."/>
        </authorList>
    </citation>
    <scope>NUCLEOTIDE SEQUENCE [LARGE SCALE GENOMIC DNA]</scope>
    <source>
        <strain evidence="2 3">FBCC735</strain>
    </source>
</reference>
<evidence type="ECO:0000313" key="2">
    <source>
        <dbReference type="EMBL" id="OJT03324.1"/>
    </source>
</evidence>
<evidence type="ECO:0000313" key="3">
    <source>
        <dbReference type="Proteomes" id="UP000184267"/>
    </source>
</evidence>
<dbReference type="Proteomes" id="UP000184267">
    <property type="component" value="Unassembled WGS sequence"/>
</dbReference>
<accession>A0A1M2V6W7</accession>
<organism evidence="2 3">
    <name type="scientific">Trametes pubescens</name>
    <name type="common">White-rot fungus</name>
    <dbReference type="NCBI Taxonomy" id="154538"/>
    <lineage>
        <taxon>Eukaryota</taxon>
        <taxon>Fungi</taxon>
        <taxon>Dikarya</taxon>
        <taxon>Basidiomycota</taxon>
        <taxon>Agaricomycotina</taxon>
        <taxon>Agaricomycetes</taxon>
        <taxon>Polyporales</taxon>
        <taxon>Polyporaceae</taxon>
        <taxon>Trametes</taxon>
    </lineage>
</organism>